<dbReference type="OrthoDB" id="2275718at2759"/>
<keyword evidence="4" id="KW-1185">Reference proteome</keyword>
<comment type="caution">
    <text evidence="3">The sequence shown here is derived from an EMBL/GenBank/DDBJ whole genome shotgun (WGS) entry which is preliminary data.</text>
</comment>
<dbReference type="PANTHER" id="PTHR12854">
    <property type="entry name" value="ATAXIN 2-RELATED"/>
    <property type="match status" value="1"/>
</dbReference>
<feature type="region of interest" description="Disordered" evidence="1">
    <location>
        <begin position="640"/>
        <end position="678"/>
    </location>
</feature>
<feature type="region of interest" description="Disordered" evidence="1">
    <location>
        <begin position="187"/>
        <end position="289"/>
    </location>
</feature>
<dbReference type="InterPro" id="IPR025852">
    <property type="entry name" value="SM_dom_ATX"/>
</dbReference>
<feature type="compositionally biased region" description="Low complexity" evidence="1">
    <location>
        <begin position="13"/>
        <end position="24"/>
    </location>
</feature>
<feature type="compositionally biased region" description="Polar residues" evidence="1">
    <location>
        <begin position="311"/>
        <end position="325"/>
    </location>
</feature>
<dbReference type="PANTHER" id="PTHR12854:SF12">
    <property type="entry name" value="POLYADENYLATE-BINDING PROTEIN INTERACTING PROTEIN"/>
    <property type="match status" value="1"/>
</dbReference>
<feature type="compositionally biased region" description="Polar residues" evidence="1">
    <location>
        <begin position="226"/>
        <end position="236"/>
    </location>
</feature>
<organism evidence="3 4">
    <name type="scientific">Parasponia andersonii</name>
    <name type="common">Sponia andersonii</name>
    <dbReference type="NCBI Taxonomy" id="3476"/>
    <lineage>
        <taxon>Eukaryota</taxon>
        <taxon>Viridiplantae</taxon>
        <taxon>Streptophyta</taxon>
        <taxon>Embryophyta</taxon>
        <taxon>Tracheophyta</taxon>
        <taxon>Spermatophyta</taxon>
        <taxon>Magnoliopsida</taxon>
        <taxon>eudicotyledons</taxon>
        <taxon>Gunneridae</taxon>
        <taxon>Pentapetalae</taxon>
        <taxon>rosids</taxon>
        <taxon>fabids</taxon>
        <taxon>Rosales</taxon>
        <taxon>Cannabaceae</taxon>
        <taxon>Parasponia</taxon>
    </lineage>
</organism>
<reference evidence="4" key="1">
    <citation type="submission" date="2016-06" db="EMBL/GenBank/DDBJ databases">
        <title>Parallel loss of symbiosis genes in relatives of nitrogen-fixing non-legume Parasponia.</title>
        <authorList>
            <person name="Van Velzen R."/>
            <person name="Holmer R."/>
            <person name="Bu F."/>
            <person name="Rutten L."/>
            <person name="Van Zeijl A."/>
            <person name="Liu W."/>
            <person name="Santuari L."/>
            <person name="Cao Q."/>
            <person name="Sharma T."/>
            <person name="Shen D."/>
            <person name="Roswanjaya Y."/>
            <person name="Wardhani T."/>
            <person name="Kalhor M.S."/>
            <person name="Jansen J."/>
            <person name="Van den Hoogen J."/>
            <person name="Gungor B."/>
            <person name="Hartog M."/>
            <person name="Hontelez J."/>
            <person name="Verver J."/>
            <person name="Yang W.-C."/>
            <person name="Schijlen E."/>
            <person name="Repin R."/>
            <person name="Schilthuizen M."/>
            <person name="Schranz E."/>
            <person name="Heidstra R."/>
            <person name="Miyata K."/>
            <person name="Fedorova E."/>
            <person name="Kohlen W."/>
            <person name="Bisseling T."/>
            <person name="Smit S."/>
            <person name="Geurts R."/>
        </authorList>
    </citation>
    <scope>NUCLEOTIDE SEQUENCE [LARGE SCALE GENOMIC DNA]</scope>
    <source>
        <strain evidence="4">cv. WU1-14</strain>
    </source>
</reference>
<sequence>MVCRDREFPGNESPSSSSSSSSSTSEDLLYATLCLVGLHVDVQVRDGSVYSGVFHTASLENDFNIVLKKARMTNKGKGDSNIADDVVVETLVILSRDLVQIVAKGVKFSDDGCARNLAGNNAKAVVDSFLSEECPLIDDGESVKSAASMKNIEQIRSSVQSKNELSQGLVPTNARKEGRNFREIKETSGAAVDGRQHGNDELQEDKNDDEKELEFPEEENAIKVLGTSSSSDTGVTQIKPESVRPTAMTEKLLHSRVSSNHSPPRKMENHFSQKTTSADDSPYVVSSSVSTSTSPVVDVTSESCSKSVATSTEALSPHFSQSNNRSPKEVKLDPDAKVFTTSFMDSESAASLPAVQTVAGTGCYMPNHSSVALVPAVQSGVGLSPVGSHSSRPVQSLPHDNFPPGNVAATSQFLPPPIVGHGRSRMRPRRRIYAGQYPMQAHDGQYTMRPHADQYPMQAHDGQYDDQYPMQPHAGLYPMQPLAGQYPMQPHAGQYPMQPHVGQYPMQPHAGQYPMQPHAGQYAFQVHAGQYAFQAHAGQYPMQPDYDQYPMQPDYDQYPMQPDDGQYPMQPHAGQYPMQPHAGQYPMQTYLGQYPMQTYLGQYPSQMGPGIVHPNSHSELFPSPTTIPMPFAYPVVFPHQAQSPKHQGTAAVQATQQQVSPPPISSEEQPHTKPCPIPNLQLLDLSNRNTRVQEFSGRVKAKSL</sequence>
<dbReference type="InterPro" id="IPR045117">
    <property type="entry name" value="ATXN2-like"/>
</dbReference>
<dbReference type="GO" id="GO:0034063">
    <property type="term" value="P:stress granule assembly"/>
    <property type="evidence" value="ECO:0007669"/>
    <property type="project" value="TreeGrafter"/>
</dbReference>
<feature type="compositionally biased region" description="Low complexity" evidence="1">
    <location>
        <begin position="278"/>
        <end position="289"/>
    </location>
</feature>
<evidence type="ECO:0000313" key="3">
    <source>
        <dbReference type="EMBL" id="PON65217.1"/>
    </source>
</evidence>
<dbReference type="Pfam" id="PF14438">
    <property type="entry name" value="SM-ATX"/>
    <property type="match status" value="1"/>
</dbReference>
<protein>
    <submittedName>
        <fullName evidence="3">Ataxin 2, SM domain containing protein</fullName>
    </submittedName>
</protein>
<feature type="domain" description="Ataxin 2 SM" evidence="2">
    <location>
        <begin position="26"/>
        <end position="104"/>
    </location>
</feature>
<dbReference type="Proteomes" id="UP000237105">
    <property type="component" value="Unassembled WGS sequence"/>
</dbReference>
<evidence type="ECO:0000313" key="4">
    <source>
        <dbReference type="Proteomes" id="UP000237105"/>
    </source>
</evidence>
<accession>A0A2P5CW18</accession>
<dbReference type="EMBL" id="JXTB01000090">
    <property type="protein sequence ID" value="PON65217.1"/>
    <property type="molecule type" value="Genomic_DNA"/>
</dbReference>
<evidence type="ECO:0000259" key="2">
    <source>
        <dbReference type="Pfam" id="PF14438"/>
    </source>
</evidence>
<feature type="compositionally biased region" description="Acidic residues" evidence="1">
    <location>
        <begin position="210"/>
        <end position="219"/>
    </location>
</feature>
<proteinExistence type="predicted"/>
<dbReference type="STRING" id="3476.A0A2P5CW18"/>
<gene>
    <name evidence="3" type="ORF">PanWU01x14_119230</name>
</gene>
<feature type="compositionally biased region" description="Low complexity" evidence="1">
    <location>
        <begin position="649"/>
        <end position="659"/>
    </location>
</feature>
<feature type="region of interest" description="Disordered" evidence="1">
    <location>
        <begin position="311"/>
        <end position="331"/>
    </location>
</feature>
<dbReference type="GO" id="GO:0010494">
    <property type="term" value="C:cytoplasmic stress granule"/>
    <property type="evidence" value="ECO:0007669"/>
    <property type="project" value="TreeGrafter"/>
</dbReference>
<dbReference type="GO" id="GO:0003729">
    <property type="term" value="F:mRNA binding"/>
    <property type="evidence" value="ECO:0007669"/>
    <property type="project" value="TreeGrafter"/>
</dbReference>
<dbReference type="AlphaFoldDB" id="A0A2P5CW18"/>
<name>A0A2P5CW18_PARAD</name>
<feature type="compositionally biased region" description="Basic and acidic residues" evidence="1">
    <location>
        <begin position="194"/>
        <end position="209"/>
    </location>
</feature>
<feature type="region of interest" description="Disordered" evidence="1">
    <location>
        <begin position="1"/>
        <end position="24"/>
    </location>
</feature>
<evidence type="ECO:0000256" key="1">
    <source>
        <dbReference type="SAM" id="MobiDB-lite"/>
    </source>
</evidence>